<evidence type="ECO:0000256" key="6">
    <source>
        <dbReference type="ARBA" id="ARBA00025805"/>
    </source>
</evidence>
<dbReference type="GO" id="GO:0046983">
    <property type="term" value="F:protein dimerization activity"/>
    <property type="evidence" value="ECO:0007669"/>
    <property type="project" value="InterPro"/>
</dbReference>
<dbReference type="GO" id="GO:0000977">
    <property type="term" value="F:RNA polymerase II transcription regulatory region sequence-specific DNA binding"/>
    <property type="evidence" value="ECO:0007669"/>
    <property type="project" value="InterPro"/>
</dbReference>
<feature type="region of interest" description="Disordered" evidence="10">
    <location>
        <begin position="287"/>
        <end position="351"/>
    </location>
</feature>
<dbReference type="SUPFAM" id="SSF55455">
    <property type="entry name" value="SRF-like"/>
    <property type="match status" value="1"/>
</dbReference>
<dbReference type="PROSITE" id="PS50066">
    <property type="entry name" value="MADS_BOX_2"/>
    <property type="match status" value="1"/>
</dbReference>
<dbReference type="Proteomes" id="UP000838763">
    <property type="component" value="Unassembled WGS sequence"/>
</dbReference>
<reference evidence="12" key="1">
    <citation type="submission" date="2022-11" db="EMBL/GenBank/DDBJ databases">
        <authorList>
            <person name="Scott C."/>
            <person name="Bruce N."/>
        </authorList>
    </citation>
    <scope>NUCLEOTIDE SEQUENCE</scope>
</reference>
<dbReference type="EMBL" id="CALLCH030000018">
    <property type="protein sequence ID" value="CAI4218616.1"/>
    <property type="molecule type" value="Genomic_DNA"/>
</dbReference>
<evidence type="ECO:0000313" key="12">
    <source>
        <dbReference type="EMBL" id="CAI4218616.1"/>
    </source>
</evidence>
<dbReference type="Pfam" id="PF00319">
    <property type="entry name" value="SRF-TF"/>
    <property type="match status" value="1"/>
</dbReference>
<comment type="caution">
    <text evidence="12">The sequence shown here is derived from an EMBL/GenBank/DDBJ whole genome shotgun (WGS) entry which is preliminary data.</text>
</comment>
<dbReference type="OrthoDB" id="1898716at2759"/>
<dbReference type="PRINTS" id="PR00404">
    <property type="entry name" value="MADSDOMAIN"/>
</dbReference>
<protein>
    <recommendedName>
        <fullName evidence="9">MADS-box MEF2 type transcription factor MIG1</fullName>
    </recommendedName>
</protein>
<comment type="subunit">
    <text evidence="8">Interacts with MAPK MPS1.</text>
</comment>
<evidence type="ECO:0000256" key="10">
    <source>
        <dbReference type="SAM" id="MobiDB-lite"/>
    </source>
</evidence>
<dbReference type="GO" id="GO:0033554">
    <property type="term" value="P:cellular response to stress"/>
    <property type="evidence" value="ECO:0007669"/>
    <property type="project" value="UniProtKB-ARBA"/>
</dbReference>
<dbReference type="AlphaFoldDB" id="A0A9P1H9W6"/>
<evidence type="ECO:0000256" key="1">
    <source>
        <dbReference type="ARBA" id="ARBA00004123"/>
    </source>
</evidence>
<evidence type="ECO:0000256" key="2">
    <source>
        <dbReference type="ARBA" id="ARBA00023015"/>
    </source>
</evidence>
<dbReference type="GO" id="GO:0045944">
    <property type="term" value="P:positive regulation of transcription by RNA polymerase II"/>
    <property type="evidence" value="ECO:0007669"/>
    <property type="project" value="InterPro"/>
</dbReference>
<comment type="subcellular location">
    <subcellularLocation>
        <location evidence="1">Nucleus</location>
    </subcellularLocation>
</comment>
<comment type="similarity">
    <text evidence="6">Belongs to the MEF2 family.</text>
</comment>
<dbReference type="GO" id="GO:0005634">
    <property type="term" value="C:nucleus"/>
    <property type="evidence" value="ECO:0007669"/>
    <property type="project" value="UniProtKB-SubCell"/>
</dbReference>
<dbReference type="InterPro" id="IPR050142">
    <property type="entry name" value="MADS-box/MEF2_TF"/>
</dbReference>
<feature type="compositionally biased region" description="Low complexity" evidence="10">
    <location>
        <begin position="298"/>
        <end position="316"/>
    </location>
</feature>
<sequence length="351" mass="38056">MGRRKIEIKPIKDDRNRSVTFLKRKGGLFKKAHELSVLCSVDVAVFIFGSNKKLYEYSSADMRELITRYTYHGGPNEHKGPNDFNGGGDDDDDSGVEGTPPERFDGPPDDATPVPRPATFPTHEATHSLRIPADCKWGALPATPGPSGAARTHPQGQLGSRPASRNDSRRMGPGMMPQPGPLNLPRSLMSTATLLCQTQPSITPRTRRPCPTACPFILRNILTHLNNPMAPRRNLITSYRLSTWMTSADPRFRLASLLLARNKGPSLGLNHLLNNIPSNFLTRLPISLPSTTHKNRGPRPTAAAATSRASTASAGGTQASYPGTAPSALAEHGHGDKEDASEETAQYLHSH</sequence>
<keyword evidence="3" id="KW-0238">DNA-binding</keyword>
<keyword evidence="2" id="KW-0805">Transcription regulation</keyword>
<dbReference type="FunFam" id="3.40.1810.10:FF:000013">
    <property type="entry name" value="Transcription factor, MADS-box"/>
    <property type="match status" value="1"/>
</dbReference>
<comment type="function">
    <text evidence="7">Transcription factor acting downstream of the MPS1 MAP kinase (MAPK) cascade during conidiation and plant infection. Required for overcoming plant defense responses and the differentiation of secondary infectious hyphae in live plant cells.</text>
</comment>
<dbReference type="Gene3D" id="3.40.1810.10">
    <property type="entry name" value="Transcription factor, MADS-box"/>
    <property type="match status" value="1"/>
</dbReference>
<evidence type="ECO:0000256" key="3">
    <source>
        <dbReference type="ARBA" id="ARBA00023125"/>
    </source>
</evidence>
<keyword evidence="13" id="KW-1185">Reference proteome</keyword>
<accession>A0A9P1H9W6</accession>
<proteinExistence type="inferred from homology"/>
<evidence type="ECO:0000256" key="4">
    <source>
        <dbReference type="ARBA" id="ARBA00023163"/>
    </source>
</evidence>
<feature type="domain" description="MADS-box" evidence="11">
    <location>
        <begin position="1"/>
        <end position="61"/>
    </location>
</feature>
<organism evidence="12 13">
    <name type="scientific">Parascedosporium putredinis</name>
    <dbReference type="NCBI Taxonomy" id="1442378"/>
    <lineage>
        <taxon>Eukaryota</taxon>
        <taxon>Fungi</taxon>
        <taxon>Dikarya</taxon>
        <taxon>Ascomycota</taxon>
        <taxon>Pezizomycotina</taxon>
        <taxon>Sordariomycetes</taxon>
        <taxon>Hypocreomycetidae</taxon>
        <taxon>Microascales</taxon>
        <taxon>Microascaceae</taxon>
        <taxon>Parascedosporium</taxon>
    </lineage>
</organism>
<evidence type="ECO:0000256" key="8">
    <source>
        <dbReference type="ARBA" id="ARBA00065556"/>
    </source>
</evidence>
<dbReference type="PANTHER" id="PTHR48019">
    <property type="entry name" value="SERUM RESPONSE FACTOR HOMOLOG"/>
    <property type="match status" value="1"/>
</dbReference>
<name>A0A9P1H9W6_9PEZI</name>
<evidence type="ECO:0000256" key="9">
    <source>
        <dbReference type="ARBA" id="ARBA00068022"/>
    </source>
</evidence>
<gene>
    <name evidence="12" type="ORF">PPNO1_LOCUS8196</name>
</gene>
<dbReference type="InterPro" id="IPR036879">
    <property type="entry name" value="TF_MADSbox_sf"/>
</dbReference>
<dbReference type="CDD" id="cd00265">
    <property type="entry name" value="MADS_MEF2_like"/>
    <property type="match status" value="1"/>
</dbReference>
<feature type="region of interest" description="Disordered" evidence="10">
    <location>
        <begin position="71"/>
        <end position="181"/>
    </location>
</feature>
<dbReference type="InterPro" id="IPR002100">
    <property type="entry name" value="TF_MADSbox"/>
</dbReference>
<evidence type="ECO:0000259" key="11">
    <source>
        <dbReference type="PROSITE" id="PS50066"/>
    </source>
</evidence>
<keyword evidence="4" id="KW-0804">Transcription</keyword>
<evidence type="ECO:0000256" key="5">
    <source>
        <dbReference type="ARBA" id="ARBA00023242"/>
    </source>
</evidence>
<dbReference type="GO" id="GO:0008301">
    <property type="term" value="F:DNA binding, bending"/>
    <property type="evidence" value="ECO:0007669"/>
    <property type="project" value="UniProtKB-ARBA"/>
</dbReference>
<dbReference type="InterPro" id="IPR033896">
    <property type="entry name" value="MEF2-like_N"/>
</dbReference>
<keyword evidence="5" id="KW-0539">Nucleus</keyword>
<evidence type="ECO:0000313" key="13">
    <source>
        <dbReference type="Proteomes" id="UP000838763"/>
    </source>
</evidence>
<dbReference type="SMART" id="SM00432">
    <property type="entry name" value="MADS"/>
    <property type="match status" value="1"/>
</dbReference>
<evidence type="ECO:0000256" key="7">
    <source>
        <dbReference type="ARBA" id="ARBA00059910"/>
    </source>
</evidence>